<dbReference type="EMBL" id="CP134189">
    <property type="protein sequence ID" value="WPB04763.1"/>
    <property type="molecule type" value="Genomic_DNA"/>
</dbReference>
<organism evidence="3 5">
    <name type="scientific">Cercospora beticola</name>
    <name type="common">Sugarbeet leaf spot fungus</name>
    <dbReference type="NCBI Taxonomy" id="122368"/>
    <lineage>
        <taxon>Eukaryota</taxon>
        <taxon>Fungi</taxon>
        <taxon>Dikarya</taxon>
        <taxon>Ascomycota</taxon>
        <taxon>Pezizomycotina</taxon>
        <taxon>Dothideomycetes</taxon>
        <taxon>Dothideomycetidae</taxon>
        <taxon>Mycosphaerellales</taxon>
        <taxon>Mycosphaerellaceae</taxon>
        <taxon>Cercospora</taxon>
    </lineage>
</organism>
<dbReference type="OrthoDB" id="3646200at2759"/>
<evidence type="ECO:0000313" key="5">
    <source>
        <dbReference type="Proteomes" id="UP000230605"/>
    </source>
</evidence>
<name>A0A2G5HQJ1_CERBT</name>
<sequence>MVRRPFSACPHSEPLPSTLPPTPETWQKIPDPHPQIQILHAKVARKRDQWLTLQIEKSHAMQEYLHKRRFFEESTGAIMQSFENGNGFLNPVSETQAHQLRADSEALRSQSDALQELERQSAVIQYAIARLEAKLMDSIGALAGVLLPSSASAPGSWSESDSELDI</sequence>
<gene>
    <name evidence="3" type="ORF">CB0940_08196</name>
    <name evidence="4" type="ORF">RHO25_009410</name>
</gene>
<evidence type="ECO:0000256" key="1">
    <source>
        <dbReference type="SAM" id="Coils"/>
    </source>
</evidence>
<keyword evidence="1" id="KW-0175">Coiled coil</keyword>
<dbReference type="Proteomes" id="UP000230605">
    <property type="component" value="Chromosome 6"/>
</dbReference>
<reference evidence="3 5" key="1">
    <citation type="submission" date="2015-10" db="EMBL/GenBank/DDBJ databases">
        <title>The cercosporin biosynthetic gene cluster was horizontally transferred to several fungal lineages and shown to be expanded in Cercospora beticola based on microsynteny with recipient genomes.</title>
        <authorList>
            <person name="De Jonge R."/>
            <person name="Ebert M.K."/>
            <person name="Suttle J.C."/>
            <person name="Jurick Ii W.M."/>
            <person name="Secor G.A."/>
            <person name="Thomma B.P."/>
            <person name="Van De Peer Y."/>
            <person name="Bolton M.D."/>
        </authorList>
    </citation>
    <scope>NUCLEOTIDE SEQUENCE [LARGE SCALE GENOMIC DNA]</scope>
    <source>
        <strain evidence="3 5">09-40</strain>
    </source>
</reference>
<evidence type="ECO:0000313" key="6">
    <source>
        <dbReference type="Proteomes" id="UP001302367"/>
    </source>
</evidence>
<keyword evidence="6" id="KW-1185">Reference proteome</keyword>
<evidence type="ECO:0000313" key="3">
    <source>
        <dbReference type="EMBL" id="PIA94798.1"/>
    </source>
</evidence>
<evidence type="ECO:0000256" key="2">
    <source>
        <dbReference type="SAM" id="MobiDB-lite"/>
    </source>
</evidence>
<dbReference type="Proteomes" id="UP001302367">
    <property type="component" value="Chromosome 6"/>
</dbReference>
<dbReference type="EMBL" id="LKMD01000104">
    <property type="protein sequence ID" value="PIA94798.1"/>
    <property type="molecule type" value="Genomic_DNA"/>
</dbReference>
<proteinExistence type="predicted"/>
<protein>
    <submittedName>
        <fullName evidence="3">Uncharacterized protein</fullName>
    </submittedName>
</protein>
<reference evidence="4 6" key="2">
    <citation type="submission" date="2023-09" db="EMBL/GenBank/DDBJ databases">
        <title>Complete-Gapless Cercospora beticola genome.</title>
        <authorList>
            <person name="Wyatt N.A."/>
            <person name="Spanner R.E."/>
            <person name="Bolton M.D."/>
        </authorList>
    </citation>
    <scope>NUCLEOTIDE SEQUENCE [LARGE SCALE GENOMIC DNA]</scope>
    <source>
        <strain evidence="4">Cb09-40</strain>
    </source>
</reference>
<accession>A0A2G5HQJ1</accession>
<evidence type="ECO:0000313" key="4">
    <source>
        <dbReference type="EMBL" id="WPB04763.1"/>
    </source>
</evidence>
<feature type="coiled-coil region" evidence="1">
    <location>
        <begin position="97"/>
        <end position="134"/>
    </location>
</feature>
<dbReference type="AlphaFoldDB" id="A0A2G5HQJ1"/>
<feature type="region of interest" description="Disordered" evidence="2">
    <location>
        <begin position="1"/>
        <end position="24"/>
    </location>
</feature>